<feature type="region of interest" description="Disordered" evidence="5">
    <location>
        <begin position="1"/>
        <end position="37"/>
    </location>
</feature>
<feature type="transmembrane region" description="Helical" evidence="6">
    <location>
        <begin position="308"/>
        <end position="329"/>
    </location>
</feature>
<feature type="transmembrane region" description="Helical" evidence="6">
    <location>
        <begin position="350"/>
        <end position="371"/>
    </location>
</feature>
<feature type="transmembrane region" description="Helical" evidence="6">
    <location>
        <begin position="138"/>
        <end position="160"/>
    </location>
</feature>
<dbReference type="Gene3D" id="1.20.1250.20">
    <property type="entry name" value="MFS general substrate transporter like domains"/>
    <property type="match status" value="2"/>
</dbReference>
<accession>A0A8H6VCR6</accession>
<evidence type="ECO:0000256" key="3">
    <source>
        <dbReference type="ARBA" id="ARBA00022989"/>
    </source>
</evidence>
<reference evidence="8" key="1">
    <citation type="submission" date="2020-04" db="EMBL/GenBank/DDBJ databases">
        <title>Draft genome resource of the tomato pathogen Pseudocercospora fuligena.</title>
        <authorList>
            <person name="Zaccaron A."/>
        </authorList>
    </citation>
    <scope>NUCLEOTIDE SEQUENCE</scope>
    <source>
        <strain evidence="8">PF001</strain>
    </source>
</reference>
<name>A0A8H6VCR6_9PEZI</name>
<protein>
    <submittedName>
        <fullName evidence="8">Efflux pump radE</fullName>
    </submittedName>
</protein>
<evidence type="ECO:0000313" key="8">
    <source>
        <dbReference type="EMBL" id="KAF7185847.1"/>
    </source>
</evidence>
<sequence length="487" mass="54395">MSKMYDKQENGTMKHESATPKQDELSPQPTSDPNDPLNWRSRKKNLILAIISYLAFLPDFGSSLGAVTLLPQAIQWNLPQNVVQHNLVGQLFCLGAGGLFTVALSGYFGRLPVLFYWQILALGTGIWCASAQSFNSFLAARIVNGFFAIAAQAGGLMWIQDMFFFHQHPRKINFWSGAVIISPYLGPFTAAFVIWKLSWRWCFWIYTILNGIGVLTTLFLDEAYYDRALSIESQPAWKSRVRRLVGVEKHPRVSFRHAVGRPVIAVSNLPVALVTVYYFLNFAWIIAVNVTISTWLTSFYGFGPKSLGFFYFSLIIGSALGEVVGHWAHDLVGSFYARRHGGYIKPEIRLVICYFAGILMAVGLLVLGFALQYRWHWAYLAVFGAMQVAGINLATTAINAYLLDSYPEGSGEVGAWIVVGRTLGGFMATYIEIEWVFSAGAAVAFGIQTGTTVAAMLIPLFLQIFGERIRRWQGPMELDERREKRGA</sequence>
<dbReference type="SUPFAM" id="SSF103473">
    <property type="entry name" value="MFS general substrate transporter"/>
    <property type="match status" value="1"/>
</dbReference>
<keyword evidence="4 6" id="KW-0472">Membrane</keyword>
<dbReference type="InterPro" id="IPR020846">
    <property type="entry name" value="MFS_dom"/>
</dbReference>
<feature type="transmembrane region" description="Helical" evidence="6">
    <location>
        <begin position="46"/>
        <end position="67"/>
    </location>
</feature>
<evidence type="ECO:0000256" key="5">
    <source>
        <dbReference type="SAM" id="MobiDB-lite"/>
    </source>
</evidence>
<dbReference type="Proteomes" id="UP000660729">
    <property type="component" value="Unassembled WGS sequence"/>
</dbReference>
<dbReference type="PANTHER" id="PTHR23502:SF187">
    <property type="entry name" value="TRANSPORTER, PUTATIVE (AFU_ORTHOLOGUE AFUA_2G17840)-RELATED"/>
    <property type="match status" value="1"/>
</dbReference>
<feature type="domain" description="Major facilitator superfamily (MFS) profile" evidence="7">
    <location>
        <begin position="47"/>
        <end position="467"/>
    </location>
</feature>
<feature type="transmembrane region" description="Helical" evidence="6">
    <location>
        <begin position="87"/>
        <end position="107"/>
    </location>
</feature>
<dbReference type="InterPro" id="IPR011701">
    <property type="entry name" value="MFS"/>
</dbReference>
<keyword evidence="3 6" id="KW-1133">Transmembrane helix</keyword>
<dbReference type="AlphaFoldDB" id="A0A8H6VCR6"/>
<evidence type="ECO:0000256" key="1">
    <source>
        <dbReference type="ARBA" id="ARBA00004141"/>
    </source>
</evidence>
<evidence type="ECO:0000256" key="2">
    <source>
        <dbReference type="ARBA" id="ARBA00022692"/>
    </source>
</evidence>
<dbReference type="EMBL" id="JABCIY010000306">
    <property type="protein sequence ID" value="KAF7185847.1"/>
    <property type="molecule type" value="Genomic_DNA"/>
</dbReference>
<keyword evidence="9" id="KW-1185">Reference proteome</keyword>
<organism evidence="8 9">
    <name type="scientific">Pseudocercospora fuligena</name>
    <dbReference type="NCBI Taxonomy" id="685502"/>
    <lineage>
        <taxon>Eukaryota</taxon>
        <taxon>Fungi</taxon>
        <taxon>Dikarya</taxon>
        <taxon>Ascomycota</taxon>
        <taxon>Pezizomycotina</taxon>
        <taxon>Dothideomycetes</taxon>
        <taxon>Dothideomycetidae</taxon>
        <taxon>Mycosphaerellales</taxon>
        <taxon>Mycosphaerellaceae</taxon>
        <taxon>Pseudocercospora</taxon>
    </lineage>
</organism>
<dbReference type="InterPro" id="IPR036259">
    <property type="entry name" value="MFS_trans_sf"/>
</dbReference>
<dbReference type="PANTHER" id="PTHR23502">
    <property type="entry name" value="MAJOR FACILITATOR SUPERFAMILY"/>
    <property type="match status" value="1"/>
</dbReference>
<comment type="caution">
    <text evidence="8">The sequence shown here is derived from an EMBL/GenBank/DDBJ whole genome shotgun (WGS) entry which is preliminary data.</text>
</comment>
<comment type="subcellular location">
    <subcellularLocation>
        <location evidence="1">Membrane</location>
        <topology evidence="1">Multi-pass membrane protein</topology>
    </subcellularLocation>
</comment>
<gene>
    <name evidence="8" type="ORF">HII31_12720</name>
</gene>
<feature type="transmembrane region" description="Helical" evidence="6">
    <location>
        <begin position="201"/>
        <end position="220"/>
    </location>
</feature>
<feature type="transmembrane region" description="Helical" evidence="6">
    <location>
        <begin position="377"/>
        <end position="401"/>
    </location>
</feature>
<dbReference type="Pfam" id="PF07690">
    <property type="entry name" value="MFS_1"/>
    <property type="match status" value="1"/>
</dbReference>
<feature type="compositionally biased region" description="Basic and acidic residues" evidence="5">
    <location>
        <begin position="1"/>
        <end position="24"/>
    </location>
</feature>
<evidence type="ECO:0000313" key="9">
    <source>
        <dbReference type="Proteomes" id="UP000660729"/>
    </source>
</evidence>
<keyword evidence="2 6" id="KW-0812">Transmembrane</keyword>
<dbReference type="OrthoDB" id="2533084at2759"/>
<proteinExistence type="predicted"/>
<dbReference type="GO" id="GO:0005886">
    <property type="term" value="C:plasma membrane"/>
    <property type="evidence" value="ECO:0007669"/>
    <property type="project" value="TreeGrafter"/>
</dbReference>
<dbReference type="PROSITE" id="PS50850">
    <property type="entry name" value="MFS"/>
    <property type="match status" value="1"/>
</dbReference>
<dbReference type="GO" id="GO:0022857">
    <property type="term" value="F:transmembrane transporter activity"/>
    <property type="evidence" value="ECO:0007669"/>
    <property type="project" value="InterPro"/>
</dbReference>
<evidence type="ECO:0000256" key="4">
    <source>
        <dbReference type="ARBA" id="ARBA00023136"/>
    </source>
</evidence>
<feature type="transmembrane region" description="Helical" evidence="6">
    <location>
        <begin position="271"/>
        <end position="296"/>
    </location>
</feature>
<evidence type="ECO:0000259" key="7">
    <source>
        <dbReference type="PROSITE" id="PS50850"/>
    </source>
</evidence>
<feature type="transmembrane region" description="Helical" evidence="6">
    <location>
        <begin position="437"/>
        <end position="462"/>
    </location>
</feature>
<evidence type="ECO:0000256" key="6">
    <source>
        <dbReference type="SAM" id="Phobius"/>
    </source>
</evidence>
<feature type="transmembrane region" description="Helical" evidence="6">
    <location>
        <begin position="172"/>
        <end position="195"/>
    </location>
</feature>